<dbReference type="EMBL" id="CAACVR010000013">
    <property type="protein sequence ID" value="VEU21858.1"/>
    <property type="molecule type" value="Genomic_DNA"/>
</dbReference>
<dbReference type="FunCoup" id="A0A448YLW3">
    <property type="interactions" value="1142"/>
</dbReference>
<dbReference type="InterPro" id="IPR044587">
    <property type="entry name" value="HSP21-like"/>
</dbReference>
<organism evidence="6 7">
    <name type="scientific">Brettanomyces naardenensis</name>
    <name type="common">Yeast</name>
    <dbReference type="NCBI Taxonomy" id="13370"/>
    <lineage>
        <taxon>Eukaryota</taxon>
        <taxon>Fungi</taxon>
        <taxon>Dikarya</taxon>
        <taxon>Ascomycota</taxon>
        <taxon>Saccharomycotina</taxon>
        <taxon>Pichiomycetes</taxon>
        <taxon>Pichiales</taxon>
        <taxon>Pichiaceae</taxon>
        <taxon>Brettanomyces</taxon>
    </lineage>
</organism>
<dbReference type="STRING" id="13370.A0A448YLW3"/>
<evidence type="ECO:0000259" key="5">
    <source>
        <dbReference type="PROSITE" id="PS01031"/>
    </source>
</evidence>
<dbReference type="Pfam" id="PF00011">
    <property type="entry name" value="HSP20"/>
    <property type="match status" value="1"/>
</dbReference>
<evidence type="ECO:0000256" key="2">
    <source>
        <dbReference type="PROSITE-ProRule" id="PRU00285"/>
    </source>
</evidence>
<dbReference type="InParanoid" id="A0A448YLW3"/>
<dbReference type="InterPro" id="IPR002068">
    <property type="entry name" value="A-crystallin/Hsp20_dom"/>
</dbReference>
<dbReference type="PROSITE" id="PS01031">
    <property type="entry name" value="SHSP"/>
    <property type="match status" value="1"/>
</dbReference>
<sequence>MWWFHKLDGSLYVVPFCRFDSTQQSINMSFFYNPFYTPYSPFYDFFDDVANAVDQLAQDPNVVAARRANQQASRPRQAVTQAPKPTAAAPPATQAVAATNDHQRAVAPPVERPQSLVSSFFNEDPFFGTDWVGNKIIPALNIHENDDSYSLRLSAPGALKDNLTIDFNKDTKELIIKGEIPASKLDEERGETLIHSEIPAGKFERRLKLPGTVDGEKITATFENGILTLQVPKLKNGEGDLQRIEISESAKFETE</sequence>
<dbReference type="PANTHER" id="PTHR46733">
    <property type="entry name" value="26.5 KDA HEAT SHOCK PROTEIN, MITOCHONDRIAL"/>
    <property type="match status" value="1"/>
</dbReference>
<keyword evidence="1" id="KW-0346">Stress response</keyword>
<evidence type="ECO:0000256" key="3">
    <source>
        <dbReference type="RuleBase" id="RU003616"/>
    </source>
</evidence>
<keyword evidence="7" id="KW-1185">Reference proteome</keyword>
<dbReference type="OrthoDB" id="5511210at2759"/>
<dbReference type="CDD" id="cd06464">
    <property type="entry name" value="ACD_sHsps-like"/>
    <property type="match status" value="1"/>
</dbReference>
<reference evidence="6 7" key="1">
    <citation type="submission" date="2018-12" db="EMBL/GenBank/DDBJ databases">
        <authorList>
            <person name="Tiukova I."/>
            <person name="Dainat J."/>
        </authorList>
    </citation>
    <scope>NUCLEOTIDE SEQUENCE [LARGE SCALE GENOMIC DNA]</scope>
</reference>
<evidence type="ECO:0000313" key="7">
    <source>
        <dbReference type="Proteomes" id="UP000290900"/>
    </source>
</evidence>
<proteinExistence type="inferred from homology"/>
<accession>A0A448YLW3</accession>
<dbReference type="InterPro" id="IPR008978">
    <property type="entry name" value="HSP20-like_chaperone"/>
</dbReference>
<dbReference type="Gene3D" id="2.60.40.790">
    <property type="match status" value="1"/>
</dbReference>
<dbReference type="PANTHER" id="PTHR46733:SF4">
    <property type="entry name" value="HEAT SHOCK PROTEIN 21, CHLOROPLASTIC"/>
    <property type="match status" value="1"/>
</dbReference>
<evidence type="ECO:0000313" key="6">
    <source>
        <dbReference type="EMBL" id="VEU21858.1"/>
    </source>
</evidence>
<dbReference type="GO" id="GO:0009408">
    <property type="term" value="P:response to heat"/>
    <property type="evidence" value="ECO:0007669"/>
    <property type="project" value="InterPro"/>
</dbReference>
<gene>
    <name evidence="6" type="ORF">BRENAR_LOCUS2590</name>
</gene>
<comment type="similarity">
    <text evidence="2 3">Belongs to the small heat shock protein (HSP20) family.</text>
</comment>
<feature type="domain" description="SHSP" evidence="5">
    <location>
        <begin position="131"/>
        <end position="249"/>
    </location>
</feature>
<dbReference type="Proteomes" id="UP000290900">
    <property type="component" value="Unassembled WGS sequence"/>
</dbReference>
<dbReference type="AlphaFoldDB" id="A0A448YLW3"/>
<protein>
    <submittedName>
        <fullName evidence="6">DEKNAAC102856</fullName>
    </submittedName>
</protein>
<name>A0A448YLW3_BRENA</name>
<evidence type="ECO:0000256" key="1">
    <source>
        <dbReference type="ARBA" id="ARBA00023016"/>
    </source>
</evidence>
<evidence type="ECO:0000256" key="4">
    <source>
        <dbReference type="SAM" id="MobiDB-lite"/>
    </source>
</evidence>
<feature type="compositionally biased region" description="Low complexity" evidence="4">
    <location>
        <begin position="77"/>
        <end position="99"/>
    </location>
</feature>
<feature type="region of interest" description="Disordered" evidence="4">
    <location>
        <begin position="66"/>
        <end position="108"/>
    </location>
</feature>
<dbReference type="SUPFAM" id="SSF49764">
    <property type="entry name" value="HSP20-like chaperones"/>
    <property type="match status" value="1"/>
</dbReference>